<feature type="compositionally biased region" description="Basic residues" evidence="1">
    <location>
        <begin position="149"/>
        <end position="167"/>
    </location>
</feature>
<feature type="compositionally biased region" description="Low complexity" evidence="1">
    <location>
        <begin position="229"/>
        <end position="239"/>
    </location>
</feature>
<dbReference type="InterPro" id="IPR011993">
    <property type="entry name" value="PH-like_dom_sf"/>
</dbReference>
<feature type="compositionally biased region" description="Low complexity" evidence="1">
    <location>
        <begin position="790"/>
        <end position="801"/>
    </location>
</feature>
<organism evidence="3 4">
    <name type="scientific">Tilletia horrida</name>
    <dbReference type="NCBI Taxonomy" id="155126"/>
    <lineage>
        <taxon>Eukaryota</taxon>
        <taxon>Fungi</taxon>
        <taxon>Dikarya</taxon>
        <taxon>Basidiomycota</taxon>
        <taxon>Ustilaginomycotina</taxon>
        <taxon>Exobasidiomycetes</taxon>
        <taxon>Tilletiales</taxon>
        <taxon>Tilletiaceae</taxon>
        <taxon>Tilletia</taxon>
    </lineage>
</organism>
<dbReference type="InterPro" id="IPR037847">
    <property type="entry name" value="GRAMDC4"/>
</dbReference>
<proteinExistence type="predicted"/>
<feature type="compositionally biased region" description="Polar residues" evidence="1">
    <location>
        <begin position="456"/>
        <end position="478"/>
    </location>
</feature>
<dbReference type="InterPro" id="IPR021709">
    <property type="entry name" value="DUF3292"/>
</dbReference>
<feature type="region of interest" description="Disordered" evidence="1">
    <location>
        <begin position="421"/>
        <end position="478"/>
    </location>
</feature>
<feature type="compositionally biased region" description="Acidic residues" evidence="1">
    <location>
        <begin position="304"/>
        <end position="335"/>
    </location>
</feature>
<reference evidence="3" key="1">
    <citation type="journal article" date="2023" name="PhytoFront">
        <title>Draft Genome Resources of Seven Strains of Tilletia horrida, Causal Agent of Kernel Smut of Rice.</title>
        <authorList>
            <person name="Khanal S."/>
            <person name="Antony Babu S."/>
            <person name="Zhou X.G."/>
        </authorList>
    </citation>
    <scope>NUCLEOTIDE SEQUENCE</scope>
    <source>
        <strain evidence="3">TX3</strain>
    </source>
</reference>
<feature type="compositionally biased region" description="Low complexity" evidence="1">
    <location>
        <begin position="680"/>
        <end position="705"/>
    </location>
</feature>
<comment type="caution">
    <text evidence="3">The sequence shown here is derived from an EMBL/GenBank/DDBJ whole genome shotgun (WGS) entry which is preliminary data.</text>
</comment>
<evidence type="ECO:0000256" key="1">
    <source>
        <dbReference type="SAM" id="MobiDB-lite"/>
    </source>
</evidence>
<evidence type="ECO:0000313" key="4">
    <source>
        <dbReference type="Proteomes" id="UP001176521"/>
    </source>
</evidence>
<dbReference type="EMBL" id="JAPDMQ010000020">
    <property type="protein sequence ID" value="KAK0540026.1"/>
    <property type="molecule type" value="Genomic_DNA"/>
</dbReference>
<accession>A0AAN6GGF6</accession>
<dbReference type="PANTHER" id="PTHR37402">
    <property type="entry name" value="GRAM DOMAIN-CONTAINING PROTEIN 4"/>
    <property type="match status" value="1"/>
</dbReference>
<gene>
    <name evidence="3" type="ORF">OC842_000693</name>
</gene>
<feature type="region of interest" description="Disordered" evidence="1">
    <location>
        <begin position="1203"/>
        <end position="1223"/>
    </location>
</feature>
<feature type="region of interest" description="Disordered" evidence="1">
    <location>
        <begin position="725"/>
        <end position="801"/>
    </location>
</feature>
<feature type="compositionally biased region" description="Basic and acidic residues" evidence="1">
    <location>
        <begin position="619"/>
        <end position="631"/>
    </location>
</feature>
<evidence type="ECO:0000313" key="3">
    <source>
        <dbReference type="EMBL" id="KAK0540026.1"/>
    </source>
</evidence>
<evidence type="ECO:0000256" key="2">
    <source>
        <dbReference type="SAM" id="Phobius"/>
    </source>
</evidence>
<dbReference type="GO" id="GO:0006915">
    <property type="term" value="P:apoptotic process"/>
    <property type="evidence" value="ECO:0007669"/>
    <property type="project" value="InterPro"/>
</dbReference>
<feature type="region of interest" description="Disordered" evidence="1">
    <location>
        <begin position="1"/>
        <end position="185"/>
    </location>
</feature>
<feature type="compositionally biased region" description="Low complexity" evidence="1">
    <location>
        <begin position="97"/>
        <end position="143"/>
    </location>
</feature>
<feature type="compositionally biased region" description="Low complexity" evidence="1">
    <location>
        <begin position="16"/>
        <end position="39"/>
    </location>
</feature>
<feature type="compositionally biased region" description="Basic residues" evidence="1">
    <location>
        <begin position="341"/>
        <end position="353"/>
    </location>
</feature>
<feature type="region of interest" description="Disordered" evidence="1">
    <location>
        <begin position="198"/>
        <end position="405"/>
    </location>
</feature>
<protein>
    <submittedName>
        <fullName evidence="3">Uncharacterized protein</fullName>
    </submittedName>
</protein>
<dbReference type="PANTHER" id="PTHR37402:SF1">
    <property type="entry name" value="GRAM DOMAIN-CONTAINING PROTEIN 4"/>
    <property type="match status" value="1"/>
</dbReference>
<dbReference type="Gene3D" id="2.30.29.30">
    <property type="entry name" value="Pleckstrin-homology domain (PH domain)/Phosphotyrosine-binding domain (PTB)"/>
    <property type="match status" value="1"/>
</dbReference>
<feature type="compositionally biased region" description="Basic and acidic residues" evidence="1">
    <location>
        <begin position="198"/>
        <end position="216"/>
    </location>
</feature>
<dbReference type="Proteomes" id="UP001176521">
    <property type="component" value="Unassembled WGS sequence"/>
</dbReference>
<keyword evidence="4" id="KW-1185">Reference proteome</keyword>
<feature type="compositionally biased region" description="Gly residues" evidence="1">
    <location>
        <begin position="731"/>
        <end position="741"/>
    </location>
</feature>
<sequence>MGLPPPPPQGILLRPSSSAIANSSTSTSTSTSNILLSASPAPLSRAEEDQLAASAFAPAPAPTQQHQAQTPSGAGAGAGSGSKFSTLIHKLGRRTNSASQHKQHAAASSEADAAVDRTASTADASNTTASSAPAPAPAPGASTTDDHLHNHHHHSSSSNKKNKHSNNKSRNGSGKHTPTVEGDYGQFLAAAELRAALEREQAKAAKRSEKEREKDSKKHSKNAKHEQQQQHSAQTSAAQDYAPPMKPSRSLPGAFTSLSRASSARSDRRTSGTNTPRDRKRRGSSSNAHDLKPPNPCGMPIYDSSDEEENQDDDDDDDEHAVEDGEEDDDDDDEHDAGGDRHHHRSHHHHHHGDRHDAKRSSGISLGRRKPFFSRARSSDSTPRALSRRSSVSSSASSEHSIMRASYPLDLAAINTEELRSAAAAAATDARHSKGPRPGPGPGAAKESDTEGEADISSTRSIKSWRSDPSGSSISGTLSDANVVLSRPLLELEEFELDNFIKNFSRHTKEVRVPFAPTAARRMPQWSDFRVPANEAELAAAEGRKVTVLTHVDRGLQAILNPTDEMAASTAAASAAAAAIRATHEGAPSAPVSQQPAGASSKKKKDTSTHAGSAAIGADNRKTKPSLDRRPTSSAGPAHTPAATATAAASAPIANGLDPVPDSPHVKWAPATTDASMKRSSSTSVSDAPSSSSLALSGAGSTTTTAAAPPLALKRHSSLFHDLLHHHHGGQEGSKGAGAGARPGTSSSKAGPGSGPVSPAHSAANSPILSFAPLHPDLATSSASGGGGPPRSSGDGSDDAATLLDDGWEVVEGVAVKHEDGKALLGGMPLLKGSNSLPADGGGAAAAAAVARAYAAHGRGMVDDDQEVDAVAFVIAYILALVERYAPEELDNGPDDRYREGKLRSHLERLYIIAPFWERFLLGVRSLYRWEQPRRTGAAAMIYFVLWYTDLIPTAFMLSLMYYILQFRFFPPSESYLHEQVRKRMARGIEADKFSEQLRRRSRLDLLDLYKRWIERFGVATQIAAGDIADFHEKVKNLILWRNPTATWRTFSLLCIATLFVTFAPAHYVWKTAFFFLGLNFFILLPLQSHYPRYRRPLSPIWWALWGSPTDFVWGSKILRERHARMHGEQWTSLPGTRASKEGGKLHLGLYHGLFHSRKTGRNASTNVGAGDAAGQGVGTGAGAGAGAGGALDALGLGGSNGTAHAGASGPGGAAALDPDSDEARKELLAEQLKEAQRGKKLASFFCQHRTVPGHLHVTTKMVYFVALHSTRPTNSRKTCKTELGEIAGLVKTNNFRLLGIHGLKVRKRDGKSMHFTNMSHRDDAFNLILSVTGSGGYRYLIQRHG</sequence>
<feature type="compositionally biased region" description="Low complexity" evidence="1">
    <location>
        <begin position="632"/>
        <end position="654"/>
    </location>
</feature>
<feature type="transmembrane region" description="Helical" evidence="2">
    <location>
        <begin position="941"/>
        <end position="965"/>
    </location>
</feature>
<dbReference type="Pfam" id="PF11696">
    <property type="entry name" value="DUF3292"/>
    <property type="match status" value="1"/>
</dbReference>
<feature type="compositionally biased region" description="Low complexity" evidence="1">
    <location>
        <begin position="52"/>
        <end position="73"/>
    </location>
</feature>
<keyword evidence="2" id="KW-0472">Membrane</keyword>
<keyword evidence="2" id="KW-0812">Transmembrane</keyword>
<feature type="region of interest" description="Disordered" evidence="1">
    <location>
        <begin position="582"/>
        <end position="705"/>
    </location>
</feature>
<keyword evidence="2" id="KW-1133">Transmembrane helix</keyword>
<feature type="compositionally biased region" description="Low complexity" evidence="1">
    <location>
        <begin position="384"/>
        <end position="405"/>
    </location>
</feature>
<name>A0AAN6GGF6_9BASI</name>
<feature type="transmembrane region" description="Helical" evidence="2">
    <location>
        <begin position="1046"/>
        <end position="1063"/>
    </location>
</feature>